<reference evidence="2" key="1">
    <citation type="submission" date="2020-01" db="EMBL/GenBank/DDBJ databases">
        <authorList>
            <person name="Meier V. D."/>
            <person name="Meier V D."/>
        </authorList>
    </citation>
    <scope>NUCLEOTIDE SEQUENCE</scope>
    <source>
        <strain evidence="2">HLG_WM_MAG_07</strain>
    </source>
</reference>
<sequence length="188" mass="21861">MASSLKDQLLQAGLVTEEQIVESEKKKKQKPTKRKLQSSRKKPNTAAKKPKRPESDLERFYKERAKTERQEKHDQDRLKKEQAALKKARNKKVKALIDKHQIPNEDGTIRYNFMIGKTIKYIFVNEEQQKQLFDGSLAVTFNLGKRCLIPVQTAKDIELVDPDKILVYNEVSSDESKEILTEEQPHEE</sequence>
<proteinExistence type="predicted"/>
<organism evidence="2">
    <name type="scientific">uncultured Thiotrichaceae bacterium</name>
    <dbReference type="NCBI Taxonomy" id="298394"/>
    <lineage>
        <taxon>Bacteria</taxon>
        <taxon>Pseudomonadati</taxon>
        <taxon>Pseudomonadota</taxon>
        <taxon>Gammaproteobacteria</taxon>
        <taxon>Thiotrichales</taxon>
        <taxon>Thiotrichaceae</taxon>
        <taxon>environmental samples</taxon>
    </lineage>
</organism>
<name>A0A6S6U612_9GAMM</name>
<protein>
    <recommendedName>
        <fullName evidence="3">DUF2058 domain-containing protein</fullName>
    </recommendedName>
</protein>
<dbReference type="AlphaFoldDB" id="A0A6S6U612"/>
<evidence type="ECO:0008006" key="3">
    <source>
        <dbReference type="Google" id="ProtNLM"/>
    </source>
</evidence>
<feature type="compositionally biased region" description="Basic residues" evidence="1">
    <location>
        <begin position="26"/>
        <end position="51"/>
    </location>
</feature>
<dbReference type="InterPro" id="IPR018636">
    <property type="entry name" value="DUF2058"/>
</dbReference>
<feature type="region of interest" description="Disordered" evidence="1">
    <location>
        <begin position="1"/>
        <end position="81"/>
    </location>
</feature>
<feature type="compositionally biased region" description="Basic and acidic residues" evidence="1">
    <location>
        <begin position="52"/>
        <end position="81"/>
    </location>
</feature>
<evidence type="ECO:0000256" key="1">
    <source>
        <dbReference type="SAM" id="MobiDB-lite"/>
    </source>
</evidence>
<evidence type="ECO:0000313" key="2">
    <source>
        <dbReference type="EMBL" id="CAA6827104.1"/>
    </source>
</evidence>
<gene>
    <name evidence="2" type="ORF">HELGO_WM8349</name>
</gene>
<dbReference type="Pfam" id="PF09831">
    <property type="entry name" value="DUF2058"/>
    <property type="match status" value="1"/>
</dbReference>
<accession>A0A6S6U612</accession>
<dbReference type="EMBL" id="CACVAY010000139">
    <property type="protein sequence ID" value="CAA6827104.1"/>
    <property type="molecule type" value="Genomic_DNA"/>
</dbReference>